<accession>A0A7W6EAL8</accession>
<dbReference type="AlphaFoldDB" id="A0A7W6EAL8"/>
<evidence type="ECO:0000313" key="2">
    <source>
        <dbReference type="Proteomes" id="UP000542776"/>
    </source>
</evidence>
<dbReference type="RefSeq" id="WP_312857383.1">
    <property type="nucleotide sequence ID" value="NZ_JACIEK010000001.1"/>
</dbReference>
<reference evidence="1 2" key="1">
    <citation type="submission" date="2020-08" db="EMBL/GenBank/DDBJ databases">
        <title>Genomic Encyclopedia of Type Strains, Phase IV (KMG-IV): sequencing the most valuable type-strain genomes for metagenomic binning, comparative biology and taxonomic classification.</title>
        <authorList>
            <person name="Goeker M."/>
        </authorList>
    </citation>
    <scope>NUCLEOTIDE SEQUENCE [LARGE SCALE GENOMIC DNA]</scope>
    <source>
        <strain evidence="1 2">DSM 102238</strain>
    </source>
</reference>
<sequence length="234" mass="24818">MRRLGHALAGLAALVCVLLSLALLGIVVPRAADRDFPPAGTATGRTAVYLAANPIHTDILLPATPEMLARFGFLARDGLPLDHPDLATIVVGWGGRAFYTQTPTWADLTMDAVWRSVTLDRSVLHVSLGGRVSEEQPGLLRLDLSDAAFAALVGFVEESFEPGADGTPRVLPGAAYGAFDRFYEARGRFNLLLGCNTWTAAALRAAGLPTGLWSPLPPSLLWGLRLHAPVATSS</sequence>
<comment type="caution">
    <text evidence="1">The sequence shown here is derived from an EMBL/GenBank/DDBJ whole genome shotgun (WGS) entry which is preliminary data.</text>
</comment>
<dbReference type="InterPro" id="IPR011727">
    <property type="entry name" value="CHP02117"/>
</dbReference>
<dbReference type="Pfam" id="PF09601">
    <property type="entry name" value="DUF2459"/>
    <property type="match status" value="1"/>
</dbReference>
<organism evidence="1 2">
    <name type="scientific">Aureimonas pseudogalii</name>
    <dbReference type="NCBI Taxonomy" id="1744844"/>
    <lineage>
        <taxon>Bacteria</taxon>
        <taxon>Pseudomonadati</taxon>
        <taxon>Pseudomonadota</taxon>
        <taxon>Alphaproteobacteria</taxon>
        <taxon>Hyphomicrobiales</taxon>
        <taxon>Aurantimonadaceae</taxon>
        <taxon>Aureimonas</taxon>
    </lineage>
</organism>
<protein>
    <submittedName>
        <fullName evidence="1">Uncharacterized protein (TIGR02117 family)</fullName>
    </submittedName>
</protein>
<dbReference type="Proteomes" id="UP000542776">
    <property type="component" value="Unassembled WGS sequence"/>
</dbReference>
<gene>
    <name evidence="1" type="ORF">GGR04_000342</name>
</gene>
<evidence type="ECO:0000313" key="1">
    <source>
        <dbReference type="EMBL" id="MBB3996521.1"/>
    </source>
</evidence>
<name>A0A7W6EAL8_9HYPH</name>
<dbReference type="NCBIfam" id="TIGR02117">
    <property type="entry name" value="chp_urease_rgn"/>
    <property type="match status" value="1"/>
</dbReference>
<proteinExistence type="predicted"/>
<keyword evidence="2" id="KW-1185">Reference proteome</keyword>
<dbReference type="EMBL" id="JACIEK010000001">
    <property type="protein sequence ID" value="MBB3996521.1"/>
    <property type="molecule type" value="Genomic_DNA"/>
</dbReference>